<dbReference type="RefSeq" id="WP_343338334.1">
    <property type="nucleotide sequence ID" value="NZ_CP154622.1"/>
</dbReference>
<reference evidence="4 5" key="1">
    <citation type="submission" date="2024-04" db="EMBL/GenBank/DDBJ databases">
        <title>Isolation and characterization of novel acetogenic strains of the genera Terrisporobacter and Acetoanaerobium.</title>
        <authorList>
            <person name="Boeer T."/>
            <person name="Schueler M.A."/>
            <person name="Lueschen A."/>
            <person name="Eysell L."/>
            <person name="Droege J."/>
            <person name="Heinemann M."/>
            <person name="Engelhardt L."/>
            <person name="Basen M."/>
            <person name="Daniel R."/>
        </authorList>
    </citation>
    <scope>NUCLEOTIDE SEQUENCE [LARGE SCALE GENOMIC DNA]</scope>
    <source>
        <strain evidence="4 5">ELB</strain>
    </source>
</reference>
<dbReference type="NCBIfam" id="TIGR03696">
    <property type="entry name" value="Rhs_assc_core"/>
    <property type="match status" value="1"/>
</dbReference>
<dbReference type="EMBL" id="CP154622">
    <property type="protein sequence ID" value="XAM40177.1"/>
    <property type="molecule type" value="Genomic_DNA"/>
</dbReference>
<dbReference type="PROSITE" id="PS50818">
    <property type="entry name" value="INTEIN_C_TER"/>
    <property type="match status" value="1"/>
</dbReference>
<evidence type="ECO:0000313" key="4">
    <source>
        <dbReference type="EMBL" id="XAM40177.1"/>
    </source>
</evidence>
<protein>
    <recommendedName>
        <fullName evidence="3">Hint domain-containing protein</fullName>
    </recommendedName>
</protein>
<dbReference type="CDD" id="cd00081">
    <property type="entry name" value="Hint"/>
    <property type="match status" value="1"/>
</dbReference>
<dbReference type="Pfam" id="PF25023">
    <property type="entry name" value="TEN_YD-shell"/>
    <property type="match status" value="1"/>
</dbReference>
<organism evidence="4 5">
    <name type="scientific">Terrisporobacter petrolearius</name>
    <dbReference type="NCBI Taxonomy" id="1460447"/>
    <lineage>
        <taxon>Bacteria</taxon>
        <taxon>Bacillati</taxon>
        <taxon>Bacillota</taxon>
        <taxon>Clostridia</taxon>
        <taxon>Peptostreptococcales</taxon>
        <taxon>Peptostreptococcaceae</taxon>
        <taxon>Terrisporobacter</taxon>
    </lineage>
</organism>
<dbReference type="InterPro" id="IPR022385">
    <property type="entry name" value="Rhs_assc_core"/>
</dbReference>
<evidence type="ECO:0000259" key="3">
    <source>
        <dbReference type="SMART" id="SM00306"/>
    </source>
</evidence>
<sequence>MYSRFYFAYFYSNKDFVLEEPTGVKYTRYSYDSLKRLVGYAELDAEIDSQKITYEYDIDDNITNVTYPSSTSSDVKGLKFTYNSDKWLQKIEAKVKVGHKLLREYNYLNDGKVESIKDYRDFAKGSKSTYTLRNFKYDSFGRAIGITYTDSGKEEVLEKYEYTYNKNNHIMSEYLYNNYTSTTQRDEDSPKTTVDELREYEYDKLGRLTETNIRDNISNSISSTVYTYDKVGNRVKEAKDGKTTTYTYNSLNQLVSSVEVGSEDSKDGSEESSEDEGESHTTLSNKAYTYDLNGNQLRESDSVTNEVKCYTYDAANRMDKAMFTKAGIVTLNQVNTYNGNGQRVEKSENGQSTKYYYQDDSVLYTTGKADTSTELEEPEDVEKLTGVTSLNLVGASGNAIATVRDISSAEGEKYFFYNKDMRESTTNLVNVEGKSEVAYEYTDFGETEINGDENFYNEICYTGGIYDNKTGLYYLNARYYNPEDGRFLTEDTYRGEFTDPSSLHLYAYCTNNPISYTDPSGHFPILLAFDAAWGAYDGYQYAKKKNLRGWKKAGAIVGGAVLGTINPFKVLKVGKVFKRVAKIVKKRKSTKAIAKRVYRVVRKTKSITRKVAKKVSKKVTKIPKKKKIIVSTKKRRKGNRKVKNKIDSVCFVSGTLVSTEDGLNPIEDIKEGDLVWSQNPETGEIKLKKVVQLFKNKTDTILRIKVAGEIIEATEQHVFYIDNVGWIPANMIEEGDVVVLQSGERAIVEDIDKIVYDEPITVYNFEVEDFHTYFVSNASVLVHNMCAQQVGTKLTSKEATKLAESMGFYRINQTSHGQAIFYSKKKKKYITADVDKHNGGVWKMASSIKGLASKKTRDGTFDRNLKQIGK</sequence>
<dbReference type="InterPro" id="IPR036844">
    <property type="entry name" value="Hint_dom_sf"/>
</dbReference>
<dbReference type="Gene3D" id="2.180.10.10">
    <property type="entry name" value="RHS repeat-associated core"/>
    <property type="match status" value="1"/>
</dbReference>
<name>A0ABZ3FBP9_9FIRM</name>
<evidence type="ECO:0000256" key="1">
    <source>
        <dbReference type="ARBA" id="ARBA00022737"/>
    </source>
</evidence>
<dbReference type="InterPro" id="IPR030934">
    <property type="entry name" value="Intein_C"/>
</dbReference>
<accession>A0ABZ3FBP9</accession>
<feature type="region of interest" description="Disordered" evidence="2">
    <location>
        <begin position="258"/>
        <end position="285"/>
    </location>
</feature>
<dbReference type="Pfam" id="PF15526">
    <property type="entry name" value="Ntox21"/>
    <property type="match status" value="1"/>
</dbReference>
<dbReference type="CDD" id="cd20685">
    <property type="entry name" value="CdiA-CT_Ecl_RNase-like"/>
    <property type="match status" value="1"/>
</dbReference>
<dbReference type="SUPFAM" id="SSF51294">
    <property type="entry name" value="Hedgehog/intein (Hint) domain"/>
    <property type="match status" value="1"/>
</dbReference>
<dbReference type="Gene3D" id="3.10.380.20">
    <property type="entry name" value="Novel toxin 21 (CdiA), C-terminal domain"/>
    <property type="match status" value="1"/>
</dbReference>
<dbReference type="InterPro" id="IPR006141">
    <property type="entry name" value="Intein_N"/>
</dbReference>
<dbReference type="Gene3D" id="2.170.16.10">
    <property type="entry name" value="Hedgehog/Intein (Hint) domain"/>
    <property type="match status" value="1"/>
</dbReference>
<dbReference type="Proteomes" id="UP001477947">
    <property type="component" value="Chromosome"/>
</dbReference>
<keyword evidence="1" id="KW-0677">Repeat</keyword>
<dbReference type="InterPro" id="IPR003587">
    <property type="entry name" value="Hint_dom_N"/>
</dbReference>
<dbReference type="PROSITE" id="PS50817">
    <property type="entry name" value="INTEIN_N_TER"/>
    <property type="match status" value="1"/>
</dbReference>
<dbReference type="InterPro" id="IPR038181">
    <property type="entry name" value="Ntox21_sf"/>
</dbReference>
<dbReference type="Pfam" id="PF07591">
    <property type="entry name" value="PT-HINT"/>
    <property type="match status" value="1"/>
</dbReference>
<evidence type="ECO:0000256" key="2">
    <source>
        <dbReference type="SAM" id="MobiDB-lite"/>
    </source>
</evidence>
<dbReference type="InterPro" id="IPR050708">
    <property type="entry name" value="T6SS_VgrG/RHS"/>
</dbReference>
<dbReference type="PANTHER" id="PTHR32305:SF15">
    <property type="entry name" value="PROTEIN RHSA-RELATED"/>
    <property type="match status" value="1"/>
</dbReference>
<gene>
    <name evidence="4" type="ORF">TPELB_04790</name>
</gene>
<keyword evidence="5" id="KW-1185">Reference proteome</keyword>
<dbReference type="SMART" id="SM00306">
    <property type="entry name" value="HintN"/>
    <property type="match status" value="1"/>
</dbReference>
<dbReference type="PANTHER" id="PTHR32305">
    <property type="match status" value="1"/>
</dbReference>
<proteinExistence type="predicted"/>
<dbReference type="InterPro" id="IPR056823">
    <property type="entry name" value="TEN-like_YD-shell"/>
</dbReference>
<evidence type="ECO:0000313" key="5">
    <source>
        <dbReference type="Proteomes" id="UP001477947"/>
    </source>
</evidence>
<feature type="domain" description="Hint" evidence="3">
    <location>
        <begin position="648"/>
        <end position="742"/>
    </location>
</feature>
<dbReference type="InterPro" id="IPR028190">
    <property type="entry name" value="Ntox21"/>
</dbReference>